<evidence type="ECO:0000256" key="2">
    <source>
        <dbReference type="SAM" id="Phobius"/>
    </source>
</evidence>
<proteinExistence type="predicted"/>
<dbReference type="GO" id="GO:0031204">
    <property type="term" value="P:post-translational protein targeting to membrane, translocation"/>
    <property type="evidence" value="ECO:0007669"/>
    <property type="project" value="InterPro"/>
</dbReference>
<dbReference type="EMBL" id="BRXY01000130">
    <property type="protein sequence ID" value="GMH69177.1"/>
    <property type="molecule type" value="Genomic_DNA"/>
</dbReference>
<gene>
    <name evidence="3" type="ORF">TrST_g2299</name>
</gene>
<dbReference type="PANTHER" id="PTHR28229">
    <property type="entry name" value="TRANSLOCATION PROTEIN SEC66"/>
    <property type="match status" value="1"/>
</dbReference>
<name>A0A9W7ABF3_9STRA</name>
<protein>
    <submittedName>
        <fullName evidence="3">Uncharacterized protein</fullName>
    </submittedName>
</protein>
<feature type="region of interest" description="Disordered" evidence="1">
    <location>
        <begin position="229"/>
        <end position="294"/>
    </location>
</feature>
<accession>A0A9W7ABF3</accession>
<dbReference type="PANTHER" id="PTHR28229:SF1">
    <property type="entry name" value="TRANSLOCATION PROTEIN SEC66"/>
    <property type="match status" value="1"/>
</dbReference>
<feature type="region of interest" description="Disordered" evidence="1">
    <location>
        <begin position="1"/>
        <end position="35"/>
    </location>
</feature>
<comment type="caution">
    <text evidence="3">The sequence shown here is derived from an EMBL/GenBank/DDBJ whole genome shotgun (WGS) entry which is preliminary data.</text>
</comment>
<reference evidence="4" key="1">
    <citation type="journal article" date="2023" name="Commun. Biol.">
        <title>Genome analysis of Parmales, the sister group of diatoms, reveals the evolutionary specialization of diatoms from phago-mixotrophs to photoautotrophs.</title>
        <authorList>
            <person name="Ban H."/>
            <person name="Sato S."/>
            <person name="Yoshikawa S."/>
            <person name="Yamada K."/>
            <person name="Nakamura Y."/>
            <person name="Ichinomiya M."/>
            <person name="Sato N."/>
            <person name="Blanc-Mathieu R."/>
            <person name="Endo H."/>
            <person name="Kuwata A."/>
            <person name="Ogata H."/>
        </authorList>
    </citation>
    <scope>NUCLEOTIDE SEQUENCE [LARGE SCALE GENOMIC DNA]</scope>
    <source>
        <strain evidence="4">NIES 3701</strain>
    </source>
</reference>
<dbReference type="Proteomes" id="UP001165085">
    <property type="component" value="Unassembled WGS sequence"/>
</dbReference>
<dbReference type="InterPro" id="IPR018624">
    <property type="entry name" value="Sec66"/>
</dbReference>
<keyword evidence="2" id="KW-0472">Membrane</keyword>
<feature type="compositionally biased region" description="Basic and acidic residues" evidence="1">
    <location>
        <begin position="248"/>
        <end position="272"/>
    </location>
</feature>
<sequence>MSAEEEATLNPDGTQEPSDGSEGTFGDDKDAPEEDAFVEPPVDRTVLFAVLAVAMAAAFAAILYSVWKKKKEDKQKFEFFDTLEQNQFNIRLPPPVEEYYVVKEKCIAKGWAPGQGKPSQETKENTPGREMGQALMKRAIADIPLIHHMQKEAQGMYRLHNKNMCSEVQWKTFQGAEAMVSGEVEEVRAEAEEIEPGWSQVIWRQAAQYHGMLKQQAEQKMAAQRAQQQKRAEIEKSVAAAKAQTPEQKAEAERARADKVARELMAEEERNKSAGKAFGKGGAVKTGFLDKKKK</sequence>
<keyword evidence="2" id="KW-1133">Transmembrane helix</keyword>
<organism evidence="3 4">
    <name type="scientific">Triparma strigata</name>
    <dbReference type="NCBI Taxonomy" id="1606541"/>
    <lineage>
        <taxon>Eukaryota</taxon>
        <taxon>Sar</taxon>
        <taxon>Stramenopiles</taxon>
        <taxon>Ochrophyta</taxon>
        <taxon>Bolidophyceae</taxon>
        <taxon>Parmales</taxon>
        <taxon>Triparmaceae</taxon>
        <taxon>Triparma</taxon>
    </lineage>
</organism>
<evidence type="ECO:0000256" key="1">
    <source>
        <dbReference type="SAM" id="MobiDB-lite"/>
    </source>
</evidence>
<keyword evidence="2" id="KW-0812">Transmembrane</keyword>
<evidence type="ECO:0000313" key="4">
    <source>
        <dbReference type="Proteomes" id="UP001165085"/>
    </source>
</evidence>
<dbReference type="GO" id="GO:0031207">
    <property type="term" value="C:Sec62/Sec63 complex"/>
    <property type="evidence" value="ECO:0007669"/>
    <property type="project" value="InterPro"/>
</dbReference>
<feature type="transmembrane region" description="Helical" evidence="2">
    <location>
        <begin position="46"/>
        <end position="67"/>
    </location>
</feature>
<dbReference type="Pfam" id="PF09802">
    <property type="entry name" value="Sec66"/>
    <property type="match status" value="1"/>
</dbReference>
<keyword evidence="4" id="KW-1185">Reference proteome</keyword>
<dbReference type="AlphaFoldDB" id="A0A9W7ABF3"/>
<evidence type="ECO:0000313" key="3">
    <source>
        <dbReference type="EMBL" id="GMH69177.1"/>
    </source>
</evidence>
<dbReference type="OrthoDB" id="73168at2759"/>